<accession>A0A8F9TT75</accession>
<proteinExistence type="predicted"/>
<protein>
    <submittedName>
        <fullName evidence="1">Uncharacterized protein</fullName>
    </submittedName>
</protein>
<dbReference type="AlphaFoldDB" id="A0A8F9TT75"/>
<sequence length="209" mass="22447">MHSSIPSSRPRRRWLRWVLGVFAASLLVLTIGLAQAVMLDADAATLRNALARTGGWTLKRHGQMTVGEGTLALAKFALDRCAGMDPMAGKALAAVRSASVGIYAVSAERVDAADARWTEVDAAMERRGWVRAVGVAQRGDNVVIYVQDAGRGSATMKVCLAVRAEKRFVVASAEIATEQLAEIASERFAEWPIHRVSVGARGGFGSWVR</sequence>
<organism evidence="1 2">
    <name type="scientific">Horticoccus luteus</name>
    <dbReference type="NCBI Taxonomy" id="2862869"/>
    <lineage>
        <taxon>Bacteria</taxon>
        <taxon>Pseudomonadati</taxon>
        <taxon>Verrucomicrobiota</taxon>
        <taxon>Opitutia</taxon>
        <taxon>Opitutales</taxon>
        <taxon>Opitutaceae</taxon>
        <taxon>Horticoccus</taxon>
    </lineage>
</organism>
<evidence type="ECO:0000313" key="1">
    <source>
        <dbReference type="EMBL" id="QYM77652.1"/>
    </source>
</evidence>
<dbReference type="Proteomes" id="UP000825051">
    <property type="component" value="Chromosome"/>
</dbReference>
<dbReference type="KEGG" id="ole:K0B96_09970"/>
<keyword evidence="2" id="KW-1185">Reference proteome</keyword>
<dbReference type="EMBL" id="CP080507">
    <property type="protein sequence ID" value="QYM77652.1"/>
    <property type="molecule type" value="Genomic_DNA"/>
</dbReference>
<reference evidence="1" key="1">
    <citation type="submission" date="2021-08" db="EMBL/GenBank/DDBJ databases">
        <title>Genome of a novel bacterium of the phylum Verrucomicrobia, Oleiharenicola sp. KSB-15.</title>
        <authorList>
            <person name="Chung J.-H."/>
            <person name="Ahn J.-H."/>
            <person name="Yoon Y."/>
            <person name="Kim D.-Y."/>
            <person name="An S.-H."/>
            <person name="Park I."/>
            <person name="Yeon J."/>
        </authorList>
    </citation>
    <scope>NUCLEOTIDE SEQUENCE</scope>
    <source>
        <strain evidence="1">KSB-15</strain>
    </source>
</reference>
<evidence type="ECO:0000313" key="2">
    <source>
        <dbReference type="Proteomes" id="UP000825051"/>
    </source>
</evidence>
<name>A0A8F9TT75_9BACT</name>
<dbReference type="RefSeq" id="WP_220160757.1">
    <property type="nucleotide sequence ID" value="NZ_CP080507.1"/>
</dbReference>
<gene>
    <name evidence="1" type="ORF">K0B96_09970</name>
</gene>